<comment type="caution">
    <text evidence="1">The sequence shown here is derived from an EMBL/GenBank/DDBJ whole genome shotgun (WGS) entry which is preliminary data.</text>
</comment>
<dbReference type="EMBL" id="MU971341">
    <property type="protein sequence ID" value="KAK9240162.1"/>
    <property type="molecule type" value="Genomic_DNA"/>
</dbReference>
<evidence type="ECO:0000313" key="1">
    <source>
        <dbReference type="EMBL" id="KAK9240162.1"/>
    </source>
</evidence>
<sequence length="181" mass="20208">MRLDKRQWWYAGSSAWGVKWGIFGGIILGTLLLCALAYIHARHRIAKGLQPLRYHSWLVQHRVDVMQRQRHAYAGDQTYREQHYPAYPMNTFYSNNTDMAPPPPAYDPRYPAPPQYIPPPDTKAHETAPPPPASELEDAASSSSSPPAAQHTEDPYRSAARPQNPAPAADPASAGTAYRYA</sequence>
<protein>
    <submittedName>
        <fullName evidence="1">Uncharacterized protein</fullName>
    </submittedName>
</protein>
<dbReference type="Proteomes" id="UP001433508">
    <property type="component" value="Unassembled WGS sequence"/>
</dbReference>
<proteinExistence type="predicted"/>
<name>A0ACC3T875_LIPKO</name>
<evidence type="ECO:0000313" key="2">
    <source>
        <dbReference type="Proteomes" id="UP001433508"/>
    </source>
</evidence>
<accession>A0ACC3T875</accession>
<reference evidence="2" key="1">
    <citation type="journal article" date="2024" name="Front. Bioeng. Biotechnol.">
        <title>Genome-scale model development and genomic sequencing of the oleaginous clade Lipomyces.</title>
        <authorList>
            <person name="Czajka J.J."/>
            <person name="Han Y."/>
            <person name="Kim J."/>
            <person name="Mondo S.J."/>
            <person name="Hofstad B.A."/>
            <person name="Robles A."/>
            <person name="Haridas S."/>
            <person name="Riley R."/>
            <person name="LaButti K."/>
            <person name="Pangilinan J."/>
            <person name="Andreopoulos W."/>
            <person name="Lipzen A."/>
            <person name="Yan J."/>
            <person name="Wang M."/>
            <person name="Ng V."/>
            <person name="Grigoriev I.V."/>
            <person name="Spatafora J.W."/>
            <person name="Magnuson J.K."/>
            <person name="Baker S.E."/>
            <person name="Pomraning K.R."/>
        </authorList>
    </citation>
    <scope>NUCLEOTIDE SEQUENCE [LARGE SCALE GENOMIC DNA]</scope>
    <source>
        <strain evidence="2">CBS 7786</strain>
    </source>
</reference>
<organism evidence="1 2">
    <name type="scientific">Lipomyces kononenkoae</name>
    <name type="common">Yeast</name>
    <dbReference type="NCBI Taxonomy" id="34357"/>
    <lineage>
        <taxon>Eukaryota</taxon>
        <taxon>Fungi</taxon>
        <taxon>Dikarya</taxon>
        <taxon>Ascomycota</taxon>
        <taxon>Saccharomycotina</taxon>
        <taxon>Lipomycetes</taxon>
        <taxon>Lipomycetales</taxon>
        <taxon>Lipomycetaceae</taxon>
        <taxon>Lipomyces</taxon>
    </lineage>
</organism>
<keyword evidence="2" id="KW-1185">Reference proteome</keyword>
<gene>
    <name evidence="1" type="ORF">V1525DRAFT_396136</name>
</gene>